<evidence type="ECO:0000256" key="7">
    <source>
        <dbReference type="ARBA" id="ARBA00022679"/>
    </source>
</evidence>
<accession>W0RH25</accession>
<name>W0RH25_9BACT</name>
<dbReference type="HOGENOM" id="CLU_051314_2_3_0"/>
<keyword evidence="7 15" id="KW-0808">Transferase</keyword>
<comment type="catalytic activity">
    <reaction evidence="14">
        <text>a CDP-1,2-diacyl-sn-glycerol + sn-glycerol 3-phosphate = a 1,2-diacyl-sn-glycero-3-phospho-(1'-sn-glycero-3'-phosphate) + CMP + H(+)</text>
        <dbReference type="Rhea" id="RHEA:12593"/>
        <dbReference type="ChEBI" id="CHEBI:15378"/>
        <dbReference type="ChEBI" id="CHEBI:57597"/>
        <dbReference type="ChEBI" id="CHEBI:58332"/>
        <dbReference type="ChEBI" id="CHEBI:60110"/>
        <dbReference type="ChEBI" id="CHEBI:60377"/>
        <dbReference type="EC" id="2.7.8.5"/>
    </reaction>
</comment>
<keyword evidence="12" id="KW-0594">Phospholipid biosynthesis</keyword>
<evidence type="ECO:0000256" key="4">
    <source>
        <dbReference type="ARBA" id="ARBA00013170"/>
    </source>
</evidence>
<dbReference type="EC" id="2.7.8.5" evidence="4"/>
<dbReference type="PIRSF" id="PIRSF000847">
    <property type="entry name" value="Phos_ph_gly_syn"/>
    <property type="match status" value="1"/>
</dbReference>
<dbReference type="eggNOG" id="COG0558">
    <property type="taxonomic scope" value="Bacteria"/>
</dbReference>
<evidence type="ECO:0000256" key="10">
    <source>
        <dbReference type="ARBA" id="ARBA00023098"/>
    </source>
</evidence>
<evidence type="ECO:0000256" key="6">
    <source>
        <dbReference type="ARBA" id="ARBA00022516"/>
    </source>
</evidence>
<dbReference type="Pfam" id="PF01066">
    <property type="entry name" value="CDP-OH_P_transf"/>
    <property type="match status" value="1"/>
</dbReference>
<dbReference type="InterPro" id="IPR048254">
    <property type="entry name" value="CDP_ALCOHOL_P_TRANSF_CS"/>
</dbReference>
<dbReference type="OrthoDB" id="9796672at2"/>
<evidence type="ECO:0000256" key="8">
    <source>
        <dbReference type="ARBA" id="ARBA00022692"/>
    </source>
</evidence>
<comment type="similarity">
    <text evidence="3 15">Belongs to the CDP-alcohol phosphatidyltransferase class-I family.</text>
</comment>
<dbReference type="FunCoup" id="W0RH25">
    <property type="interactions" value="521"/>
</dbReference>
<evidence type="ECO:0000256" key="9">
    <source>
        <dbReference type="ARBA" id="ARBA00022989"/>
    </source>
</evidence>
<evidence type="ECO:0000256" key="16">
    <source>
        <dbReference type="SAM" id="Phobius"/>
    </source>
</evidence>
<dbReference type="Proteomes" id="UP000019151">
    <property type="component" value="Chromosome"/>
</dbReference>
<keyword evidence="18" id="KW-1185">Reference proteome</keyword>
<gene>
    <name evidence="17" type="ORF">J421_2887</name>
</gene>
<protein>
    <recommendedName>
        <fullName evidence="5">CDP-diacylglycerol--glycerol-3-phosphate 3-phosphatidyltransferase</fullName>
        <ecNumber evidence="4">2.7.8.5</ecNumber>
    </recommendedName>
</protein>
<dbReference type="InterPro" id="IPR043130">
    <property type="entry name" value="CDP-OH_PTrfase_TM_dom"/>
</dbReference>
<dbReference type="InParanoid" id="W0RH25"/>
<feature type="transmembrane region" description="Helical" evidence="16">
    <location>
        <begin position="188"/>
        <end position="213"/>
    </location>
</feature>
<reference evidence="17 18" key="1">
    <citation type="journal article" date="2014" name="Genome Announc.">
        <title>Genome Sequence and Methylome of Soil Bacterium Gemmatirosa kalamazoonensis KBS708T, a Member of the Rarely Cultivated Gemmatimonadetes Phylum.</title>
        <authorList>
            <person name="Debruyn J.M."/>
            <person name="Radosevich M."/>
            <person name="Wommack K.E."/>
            <person name="Polson S.W."/>
            <person name="Hauser L.J."/>
            <person name="Fawaz M.N."/>
            <person name="Korlach J."/>
            <person name="Tsai Y.C."/>
        </authorList>
    </citation>
    <scope>NUCLEOTIDE SEQUENCE [LARGE SCALE GENOMIC DNA]</scope>
    <source>
        <strain evidence="17 18">KBS708</strain>
    </source>
</reference>
<keyword evidence="13" id="KW-1208">Phospholipid metabolism</keyword>
<dbReference type="PANTHER" id="PTHR14269">
    <property type="entry name" value="CDP-DIACYLGLYCEROL--GLYCEROL-3-PHOSPHATE 3-PHOSPHATIDYLTRANSFERASE-RELATED"/>
    <property type="match status" value="1"/>
</dbReference>
<evidence type="ECO:0000256" key="2">
    <source>
        <dbReference type="ARBA" id="ARBA00005042"/>
    </source>
</evidence>
<organism evidence="17 18">
    <name type="scientific">Gemmatirosa kalamazoonensis</name>
    <dbReference type="NCBI Taxonomy" id="861299"/>
    <lineage>
        <taxon>Bacteria</taxon>
        <taxon>Pseudomonadati</taxon>
        <taxon>Gemmatimonadota</taxon>
        <taxon>Gemmatimonadia</taxon>
        <taxon>Gemmatimonadales</taxon>
        <taxon>Gemmatimonadaceae</taxon>
        <taxon>Gemmatirosa</taxon>
    </lineage>
</organism>
<evidence type="ECO:0000256" key="3">
    <source>
        <dbReference type="ARBA" id="ARBA00010441"/>
    </source>
</evidence>
<dbReference type="InterPro" id="IPR000462">
    <property type="entry name" value="CDP-OH_P_trans"/>
</dbReference>
<feature type="transmembrane region" description="Helical" evidence="16">
    <location>
        <begin position="104"/>
        <end position="127"/>
    </location>
</feature>
<sequence length="228" mass="24805">MNLPNAITAARIAVAPLIALLPLTPSPTARLAAFVLYVTAAVTDYWDGHLARTRNLVTDLGRLLDPLADKALLVATLVPMYALQRGPLLDVSAGSTPSAGDLRFVTPLGAAGLPLWIVIVVLGRELFMTVFRQYAKRRGVVISAIGPAKWKTTFQSIWVGSAYAWFYALTLAEREAWVGRSPFYAFSLLNGIVGGLAMWGAVALTLYSLYLYLRRYGGLLRQPTAPLR</sequence>
<dbReference type="PROSITE" id="PS00379">
    <property type="entry name" value="CDP_ALCOHOL_P_TRANSF"/>
    <property type="match status" value="1"/>
</dbReference>
<feature type="transmembrane region" description="Helical" evidence="16">
    <location>
        <begin position="148"/>
        <end position="168"/>
    </location>
</feature>
<dbReference type="KEGG" id="gba:J421_2887"/>
<dbReference type="AlphaFoldDB" id="W0RH25"/>
<keyword evidence="10" id="KW-0443">Lipid metabolism</keyword>
<dbReference type="GO" id="GO:0046474">
    <property type="term" value="P:glycerophospholipid biosynthetic process"/>
    <property type="evidence" value="ECO:0007669"/>
    <property type="project" value="TreeGrafter"/>
</dbReference>
<dbReference type="InterPro" id="IPR050324">
    <property type="entry name" value="CDP-alcohol_PTase-I"/>
</dbReference>
<evidence type="ECO:0000313" key="18">
    <source>
        <dbReference type="Proteomes" id="UP000019151"/>
    </source>
</evidence>
<dbReference type="GO" id="GO:0016020">
    <property type="term" value="C:membrane"/>
    <property type="evidence" value="ECO:0007669"/>
    <property type="project" value="UniProtKB-SubCell"/>
</dbReference>
<comment type="pathway">
    <text evidence="2">Phospholipid metabolism; phosphatidylglycerol biosynthesis; phosphatidylglycerol from CDP-diacylglycerol: step 1/2.</text>
</comment>
<comment type="subcellular location">
    <subcellularLocation>
        <location evidence="1">Membrane</location>
        <topology evidence="1">Multi-pass membrane protein</topology>
    </subcellularLocation>
</comment>
<dbReference type="EMBL" id="CP007128">
    <property type="protein sequence ID" value="AHG90424.1"/>
    <property type="molecule type" value="Genomic_DNA"/>
</dbReference>
<keyword evidence="9 16" id="KW-1133">Transmembrane helix</keyword>
<dbReference type="PANTHER" id="PTHR14269:SF11">
    <property type="entry name" value="CDP-DIACYLGLYCEROL--GLYCEROL-3-PHOSPHATE 3-PHOSPHATIDYLTRANSFERASE"/>
    <property type="match status" value="1"/>
</dbReference>
<evidence type="ECO:0000256" key="5">
    <source>
        <dbReference type="ARBA" id="ARBA00014944"/>
    </source>
</evidence>
<dbReference type="GO" id="GO:0008444">
    <property type="term" value="F:CDP-diacylglycerol-glycerol-3-phosphate 3-phosphatidyltransferase activity"/>
    <property type="evidence" value="ECO:0007669"/>
    <property type="project" value="UniProtKB-EC"/>
</dbReference>
<keyword evidence="8 16" id="KW-0812">Transmembrane</keyword>
<evidence type="ECO:0000256" key="12">
    <source>
        <dbReference type="ARBA" id="ARBA00023209"/>
    </source>
</evidence>
<dbReference type="RefSeq" id="WP_025411893.1">
    <property type="nucleotide sequence ID" value="NZ_CP007128.1"/>
</dbReference>
<evidence type="ECO:0000256" key="1">
    <source>
        <dbReference type="ARBA" id="ARBA00004141"/>
    </source>
</evidence>
<evidence type="ECO:0000313" key="17">
    <source>
        <dbReference type="EMBL" id="AHG90424.1"/>
    </source>
</evidence>
<proteinExistence type="inferred from homology"/>
<keyword evidence="11 16" id="KW-0472">Membrane</keyword>
<dbReference type="Gene3D" id="1.20.120.1760">
    <property type="match status" value="1"/>
</dbReference>
<dbReference type="InterPro" id="IPR004570">
    <property type="entry name" value="Phosphatidylglycerol_P_synth"/>
</dbReference>
<keyword evidence="6" id="KW-0444">Lipid biosynthesis</keyword>
<evidence type="ECO:0000256" key="15">
    <source>
        <dbReference type="RuleBase" id="RU003750"/>
    </source>
</evidence>
<evidence type="ECO:0000256" key="14">
    <source>
        <dbReference type="ARBA" id="ARBA00048586"/>
    </source>
</evidence>
<dbReference type="STRING" id="861299.J421_2887"/>
<evidence type="ECO:0000256" key="11">
    <source>
        <dbReference type="ARBA" id="ARBA00023136"/>
    </source>
</evidence>
<evidence type="ECO:0000256" key="13">
    <source>
        <dbReference type="ARBA" id="ARBA00023264"/>
    </source>
</evidence>